<dbReference type="EMBL" id="FUEG01000003">
    <property type="protein sequence ID" value="SJL01594.1"/>
    <property type="molecule type" value="Genomic_DNA"/>
</dbReference>
<gene>
    <name evidence="1" type="ORF">ARMOST_04916</name>
</gene>
<proteinExistence type="predicted"/>
<dbReference type="OrthoDB" id="2864791at2759"/>
<accession>A0A284QYP7</accession>
<dbReference type="Proteomes" id="UP000219338">
    <property type="component" value="Unassembled WGS sequence"/>
</dbReference>
<organism evidence="1 2">
    <name type="scientific">Armillaria ostoyae</name>
    <name type="common">Armillaria root rot fungus</name>
    <dbReference type="NCBI Taxonomy" id="47428"/>
    <lineage>
        <taxon>Eukaryota</taxon>
        <taxon>Fungi</taxon>
        <taxon>Dikarya</taxon>
        <taxon>Basidiomycota</taxon>
        <taxon>Agaricomycotina</taxon>
        <taxon>Agaricomycetes</taxon>
        <taxon>Agaricomycetidae</taxon>
        <taxon>Agaricales</taxon>
        <taxon>Marasmiineae</taxon>
        <taxon>Physalacriaceae</taxon>
        <taxon>Armillaria</taxon>
    </lineage>
</organism>
<dbReference type="AlphaFoldDB" id="A0A284QYP7"/>
<dbReference type="OMA" id="DSKHVET"/>
<reference evidence="2" key="1">
    <citation type="journal article" date="2017" name="Nat. Ecol. Evol.">
        <title>Genome expansion and lineage-specific genetic innovations in the forest pathogenic fungi Armillaria.</title>
        <authorList>
            <person name="Sipos G."/>
            <person name="Prasanna A.N."/>
            <person name="Walter M.C."/>
            <person name="O'Connor E."/>
            <person name="Balint B."/>
            <person name="Krizsan K."/>
            <person name="Kiss B."/>
            <person name="Hess J."/>
            <person name="Varga T."/>
            <person name="Slot J."/>
            <person name="Riley R."/>
            <person name="Boka B."/>
            <person name="Rigling D."/>
            <person name="Barry K."/>
            <person name="Lee J."/>
            <person name="Mihaltcheva S."/>
            <person name="LaButti K."/>
            <person name="Lipzen A."/>
            <person name="Waldron R."/>
            <person name="Moloney N.M."/>
            <person name="Sperisen C."/>
            <person name="Kredics L."/>
            <person name="Vagvoelgyi C."/>
            <person name="Patrignani A."/>
            <person name="Fitzpatrick D."/>
            <person name="Nagy I."/>
            <person name="Doyle S."/>
            <person name="Anderson J.B."/>
            <person name="Grigoriev I.V."/>
            <person name="Gueldener U."/>
            <person name="Muensterkoetter M."/>
            <person name="Nagy L.G."/>
        </authorList>
    </citation>
    <scope>NUCLEOTIDE SEQUENCE [LARGE SCALE GENOMIC DNA]</scope>
    <source>
        <strain evidence="2">C18/9</strain>
    </source>
</reference>
<name>A0A284QYP7_ARMOS</name>
<keyword evidence="2" id="KW-1185">Reference proteome</keyword>
<evidence type="ECO:0000313" key="2">
    <source>
        <dbReference type="Proteomes" id="UP000219338"/>
    </source>
</evidence>
<evidence type="ECO:0000313" key="1">
    <source>
        <dbReference type="EMBL" id="SJL01594.1"/>
    </source>
</evidence>
<sequence>MFSPASTTRSLFRHGLHSAPPRITRATFPCAITCQHRTFRLKPSASKTAEARYDRYLKILEKKFEAAKERRDKEEADGLQMRTYPLDKDAQSSTNPLFMFGSDGFMSGHNNYFWDHMLSEEQRTRLKKYNISTYEELIAAADAAESTMASPPHPSMEQLKPRLRHAYQIKKDIDSKHVETFSAQ</sequence>
<protein>
    <submittedName>
        <fullName evidence="1">Uncharacterized protein</fullName>
    </submittedName>
</protein>